<dbReference type="Gene3D" id="2.60.200.20">
    <property type="match status" value="1"/>
</dbReference>
<dbReference type="SUPFAM" id="SSF49879">
    <property type="entry name" value="SMAD/FHA domain"/>
    <property type="match status" value="1"/>
</dbReference>
<sequence length="315" mass="34373">MITVDADLTVALLGTDDEPPFSVKVTAQGKRVNVFVSDPERLPSVHRAQLHEVDALAKQLAAQGLTVRIEGPQGPLIEVGDVRRSMLARLVTGSSHMRLGSLSALNSVRRIQSTRALPPIPNVAQVLLPLAPTFQRNRPRRITTTHYAWGAGHPRLIFTVDAEQWDGVAPKVFDLTGDRVTIGSSPSCDLVLPGLETVHAEIRHEQGDEYVLYAKGAVGGGAYRERIGDEEQGRILRTGALITMGRWRLAFFREEYADHGRPYGGRQGGEYAYQRPQPPREQLMRDRGSAAGQPVRTEPGADPEQSGGEGVVAVE</sequence>
<protein>
    <recommendedName>
        <fullName evidence="4">FHA domain-containing protein</fullName>
    </recommendedName>
</protein>
<dbReference type="Proteomes" id="UP000611521">
    <property type="component" value="Unassembled WGS sequence"/>
</dbReference>
<keyword evidence="3" id="KW-1185">Reference proteome</keyword>
<dbReference type="EMBL" id="JACSPX010000001">
    <property type="protein sequence ID" value="MBD8011683.1"/>
    <property type="molecule type" value="Genomic_DNA"/>
</dbReference>
<dbReference type="CDD" id="cd00060">
    <property type="entry name" value="FHA"/>
    <property type="match status" value="1"/>
</dbReference>
<name>A0ABR8W3Y3_9MICO</name>
<evidence type="ECO:0000313" key="3">
    <source>
        <dbReference type="Proteomes" id="UP000611521"/>
    </source>
</evidence>
<accession>A0ABR8W3Y3</accession>
<organism evidence="2 3">
    <name type="scientific">Microbacterium commune</name>
    <dbReference type="NCBI Taxonomy" id="2762219"/>
    <lineage>
        <taxon>Bacteria</taxon>
        <taxon>Bacillati</taxon>
        <taxon>Actinomycetota</taxon>
        <taxon>Actinomycetes</taxon>
        <taxon>Micrococcales</taxon>
        <taxon>Microbacteriaceae</taxon>
        <taxon>Microbacterium</taxon>
    </lineage>
</organism>
<dbReference type="RefSeq" id="WP_071640818.1">
    <property type="nucleotide sequence ID" value="NZ_JACSPX010000001.1"/>
</dbReference>
<feature type="region of interest" description="Disordered" evidence="1">
    <location>
        <begin position="263"/>
        <end position="315"/>
    </location>
</feature>
<evidence type="ECO:0000313" key="2">
    <source>
        <dbReference type="EMBL" id="MBD8011683.1"/>
    </source>
</evidence>
<evidence type="ECO:0008006" key="4">
    <source>
        <dbReference type="Google" id="ProtNLM"/>
    </source>
</evidence>
<reference evidence="2 3" key="1">
    <citation type="submission" date="2020-08" db="EMBL/GenBank/DDBJ databases">
        <title>A Genomic Blueprint of the Chicken Gut Microbiome.</title>
        <authorList>
            <person name="Gilroy R."/>
            <person name="Ravi A."/>
            <person name="Getino M."/>
            <person name="Pursley I."/>
            <person name="Horton D.L."/>
            <person name="Alikhan N.-F."/>
            <person name="Baker D."/>
            <person name="Gharbi K."/>
            <person name="Hall N."/>
            <person name="Watson M."/>
            <person name="Adriaenssens E.M."/>
            <person name="Foster-Nyarko E."/>
            <person name="Jarju S."/>
            <person name="Secka A."/>
            <person name="Antonio M."/>
            <person name="Oren A."/>
            <person name="Chaudhuri R."/>
            <person name="La Ragione R.M."/>
            <person name="Hildebrand F."/>
            <person name="Pallen M.J."/>
        </authorList>
    </citation>
    <scope>NUCLEOTIDE SEQUENCE [LARGE SCALE GENOMIC DNA]</scope>
    <source>
        <strain evidence="2 3">Re1</strain>
    </source>
</reference>
<evidence type="ECO:0000256" key="1">
    <source>
        <dbReference type="SAM" id="MobiDB-lite"/>
    </source>
</evidence>
<proteinExistence type="predicted"/>
<gene>
    <name evidence="2" type="ORF">H9633_05160</name>
</gene>
<comment type="caution">
    <text evidence="2">The sequence shown here is derived from an EMBL/GenBank/DDBJ whole genome shotgun (WGS) entry which is preliminary data.</text>
</comment>
<dbReference type="InterPro" id="IPR008984">
    <property type="entry name" value="SMAD_FHA_dom_sf"/>
</dbReference>